<keyword evidence="3 6" id="KW-0812">Transmembrane</keyword>
<evidence type="ECO:0000256" key="2">
    <source>
        <dbReference type="ARBA" id="ARBA00022475"/>
    </source>
</evidence>
<organism evidence="7">
    <name type="scientific">Flexilinea flocculi</name>
    <dbReference type="NCBI Taxonomy" id="1678840"/>
    <lineage>
        <taxon>Bacteria</taxon>
        <taxon>Bacillati</taxon>
        <taxon>Chloroflexota</taxon>
        <taxon>Anaerolineae</taxon>
        <taxon>Anaerolineales</taxon>
        <taxon>Anaerolineaceae</taxon>
        <taxon>Flexilinea</taxon>
    </lineage>
</organism>
<feature type="transmembrane region" description="Helical" evidence="6">
    <location>
        <begin position="112"/>
        <end position="130"/>
    </location>
</feature>
<evidence type="ECO:0000256" key="3">
    <source>
        <dbReference type="ARBA" id="ARBA00022692"/>
    </source>
</evidence>
<name>A0A0K8PB26_9CHLR</name>
<dbReference type="InterPro" id="IPR043428">
    <property type="entry name" value="LivM-like"/>
</dbReference>
<feature type="transmembrane region" description="Helical" evidence="6">
    <location>
        <begin position="7"/>
        <end position="27"/>
    </location>
</feature>
<sequence>MKTFHKLYRVSRIWILLLIVLTLPYWIPNNYYLQVANLGMIFSILTLSLNILAGYTGLFSVGFIAFYGIGAYTSAIVVTRLGWSVWVGFILAGVVSSLFSFLLGLPTMRLRGMYFAVATLAFGEIMYQVFLNWTSITGGTKGIKGVPSPEFFGISLRPYSKYFYLILAVLVIVILLTRNLINSRTGRAMLAIRENDIAAEAMGVDVPKFKMIAFLIATFFAGVAGALYGHEVRYVSPESFVNAESAAVLAMMVVGGIGSIPGSILGGFILTMLPEYLRFLGNIRLVIYGAAIVAIIIFAPKGLGGLIEWIDGFLSGTLKLGTHKKSTEKVEGENGHS</sequence>
<gene>
    <name evidence="7" type="ORF">ATC1_12388</name>
</gene>
<protein>
    <submittedName>
        <fullName evidence="7">ABC-type branched-chain amino acid transport system, permease component</fullName>
    </submittedName>
</protein>
<feature type="transmembrane region" description="Helical" evidence="6">
    <location>
        <begin position="162"/>
        <end position="181"/>
    </location>
</feature>
<feature type="transmembrane region" description="Helical" evidence="6">
    <location>
        <begin position="33"/>
        <end position="51"/>
    </location>
</feature>
<keyword evidence="5 6" id="KW-0472">Membrane</keyword>
<dbReference type="InterPro" id="IPR001851">
    <property type="entry name" value="ABC_transp_permease"/>
</dbReference>
<feature type="transmembrane region" description="Helical" evidence="6">
    <location>
        <begin position="58"/>
        <end position="77"/>
    </location>
</feature>
<accession>A0A0K8PB26</accession>
<dbReference type="STRING" id="1678840.ATC1_12388"/>
<dbReference type="OrthoDB" id="9789927at2"/>
<evidence type="ECO:0000256" key="5">
    <source>
        <dbReference type="ARBA" id="ARBA00023136"/>
    </source>
</evidence>
<dbReference type="Pfam" id="PF02653">
    <property type="entry name" value="BPD_transp_2"/>
    <property type="match status" value="1"/>
</dbReference>
<dbReference type="PATRIC" id="fig|1678840.3.peg.962"/>
<proteinExistence type="predicted"/>
<feature type="transmembrane region" description="Helical" evidence="6">
    <location>
        <begin position="285"/>
        <end position="307"/>
    </location>
</feature>
<evidence type="ECO:0000256" key="6">
    <source>
        <dbReference type="SAM" id="Phobius"/>
    </source>
</evidence>
<evidence type="ECO:0000313" key="7">
    <source>
        <dbReference type="EMBL" id="GAP39851.1"/>
    </source>
</evidence>
<dbReference type="CDD" id="cd06581">
    <property type="entry name" value="TM_PBP1_LivM_like"/>
    <property type="match status" value="1"/>
</dbReference>
<dbReference type="PANTHER" id="PTHR30482:SF10">
    <property type="entry name" value="HIGH-AFFINITY BRANCHED-CHAIN AMINO ACID TRANSPORT PROTEIN BRAE"/>
    <property type="match status" value="1"/>
</dbReference>
<evidence type="ECO:0000313" key="8">
    <source>
        <dbReference type="Proteomes" id="UP000053370"/>
    </source>
</evidence>
<evidence type="ECO:0000256" key="1">
    <source>
        <dbReference type="ARBA" id="ARBA00004651"/>
    </source>
</evidence>
<dbReference type="PANTHER" id="PTHR30482">
    <property type="entry name" value="HIGH-AFFINITY BRANCHED-CHAIN AMINO ACID TRANSPORT SYSTEM PERMEASE"/>
    <property type="match status" value="1"/>
</dbReference>
<feature type="transmembrane region" description="Helical" evidence="6">
    <location>
        <begin position="248"/>
        <end position="273"/>
    </location>
</feature>
<dbReference type="GO" id="GO:0005886">
    <property type="term" value="C:plasma membrane"/>
    <property type="evidence" value="ECO:0007669"/>
    <property type="project" value="UniProtKB-SubCell"/>
</dbReference>
<dbReference type="AlphaFoldDB" id="A0A0K8PB26"/>
<dbReference type="RefSeq" id="WP_062278630.1">
    <property type="nucleotide sequence ID" value="NZ_DF968180.1"/>
</dbReference>
<dbReference type="GO" id="GO:0015658">
    <property type="term" value="F:branched-chain amino acid transmembrane transporter activity"/>
    <property type="evidence" value="ECO:0007669"/>
    <property type="project" value="InterPro"/>
</dbReference>
<dbReference type="EMBL" id="DF968180">
    <property type="protein sequence ID" value="GAP39851.1"/>
    <property type="molecule type" value="Genomic_DNA"/>
</dbReference>
<feature type="transmembrane region" description="Helical" evidence="6">
    <location>
        <begin position="211"/>
        <end position="228"/>
    </location>
</feature>
<dbReference type="Proteomes" id="UP000053370">
    <property type="component" value="Unassembled WGS sequence"/>
</dbReference>
<keyword evidence="4 6" id="KW-1133">Transmembrane helix</keyword>
<keyword evidence="8" id="KW-1185">Reference proteome</keyword>
<feature type="transmembrane region" description="Helical" evidence="6">
    <location>
        <begin position="83"/>
        <end position="105"/>
    </location>
</feature>
<evidence type="ECO:0000256" key="4">
    <source>
        <dbReference type="ARBA" id="ARBA00022989"/>
    </source>
</evidence>
<reference evidence="7" key="1">
    <citation type="journal article" date="2015" name="Genome Announc.">
        <title>Draft Genome Sequence of Anaerolineae Strain TC1, a Novel Isolate from a Methanogenic Wastewater Treatment System.</title>
        <authorList>
            <person name="Matsuura N."/>
            <person name="Tourlousse D.M."/>
            <person name="Sun L."/>
            <person name="Toyonaga M."/>
            <person name="Kuroda K."/>
            <person name="Ohashi A."/>
            <person name="Cruz R."/>
            <person name="Yamaguchi T."/>
            <person name="Sekiguchi Y."/>
        </authorList>
    </citation>
    <scope>NUCLEOTIDE SEQUENCE [LARGE SCALE GENOMIC DNA]</scope>
    <source>
        <strain evidence="7">TC1</strain>
    </source>
</reference>
<comment type="subcellular location">
    <subcellularLocation>
        <location evidence="1">Cell membrane</location>
        <topology evidence="1">Multi-pass membrane protein</topology>
    </subcellularLocation>
</comment>
<keyword evidence="2" id="KW-1003">Cell membrane</keyword>